<proteinExistence type="inferred from homology"/>
<dbReference type="RefSeq" id="WP_114464836.1">
    <property type="nucleotide sequence ID" value="NZ_QPJK01000001.1"/>
</dbReference>
<dbReference type="CDD" id="cd06558">
    <property type="entry name" value="crotonase-like"/>
    <property type="match status" value="1"/>
</dbReference>
<gene>
    <name evidence="3" type="ORF">DES41_10139</name>
</gene>
<comment type="caution">
    <text evidence="3">The sequence shown here is derived from an EMBL/GenBank/DDBJ whole genome shotgun (WGS) entry which is preliminary data.</text>
</comment>
<evidence type="ECO:0000256" key="2">
    <source>
        <dbReference type="RuleBase" id="RU003707"/>
    </source>
</evidence>
<dbReference type="GO" id="GO:0006635">
    <property type="term" value="P:fatty acid beta-oxidation"/>
    <property type="evidence" value="ECO:0007669"/>
    <property type="project" value="TreeGrafter"/>
</dbReference>
<dbReference type="GO" id="GO:0003824">
    <property type="term" value="F:catalytic activity"/>
    <property type="evidence" value="ECO:0007669"/>
    <property type="project" value="InterPro"/>
</dbReference>
<organism evidence="3 4">
    <name type="scientific">Pseudorhodoferax soli</name>
    <dbReference type="NCBI Taxonomy" id="545864"/>
    <lineage>
        <taxon>Bacteria</taxon>
        <taxon>Pseudomonadati</taxon>
        <taxon>Pseudomonadota</taxon>
        <taxon>Betaproteobacteria</taxon>
        <taxon>Burkholderiales</taxon>
        <taxon>Comamonadaceae</taxon>
    </lineage>
</organism>
<dbReference type="PROSITE" id="PS00166">
    <property type="entry name" value="ENOYL_COA_HYDRATASE"/>
    <property type="match status" value="1"/>
</dbReference>
<name>A0A368Y9E1_9BURK</name>
<dbReference type="PANTHER" id="PTHR11941:SF54">
    <property type="entry name" value="ENOYL-COA HYDRATASE, MITOCHONDRIAL"/>
    <property type="match status" value="1"/>
</dbReference>
<evidence type="ECO:0000313" key="4">
    <source>
        <dbReference type="Proteomes" id="UP000252884"/>
    </source>
</evidence>
<dbReference type="Gene3D" id="3.90.226.10">
    <property type="entry name" value="2-enoyl-CoA Hydratase, Chain A, domain 1"/>
    <property type="match status" value="1"/>
</dbReference>
<dbReference type="InterPro" id="IPR001753">
    <property type="entry name" value="Enoyl-CoA_hydra/iso"/>
</dbReference>
<evidence type="ECO:0000256" key="1">
    <source>
        <dbReference type="ARBA" id="ARBA00005254"/>
    </source>
</evidence>
<keyword evidence="4" id="KW-1185">Reference proteome</keyword>
<dbReference type="InterPro" id="IPR018376">
    <property type="entry name" value="Enoyl-CoA_hyd/isom_CS"/>
</dbReference>
<dbReference type="EMBL" id="QPJK01000001">
    <property type="protein sequence ID" value="RCW75447.1"/>
    <property type="molecule type" value="Genomic_DNA"/>
</dbReference>
<dbReference type="SUPFAM" id="SSF52096">
    <property type="entry name" value="ClpP/crotonase"/>
    <property type="match status" value="1"/>
</dbReference>
<comment type="similarity">
    <text evidence="1 2">Belongs to the enoyl-CoA hydratase/isomerase family.</text>
</comment>
<dbReference type="Pfam" id="PF00378">
    <property type="entry name" value="ECH_1"/>
    <property type="match status" value="1"/>
</dbReference>
<evidence type="ECO:0000313" key="3">
    <source>
        <dbReference type="EMBL" id="RCW75447.1"/>
    </source>
</evidence>
<dbReference type="InterPro" id="IPR029045">
    <property type="entry name" value="ClpP/crotonase-like_dom_sf"/>
</dbReference>
<protein>
    <submittedName>
        <fullName evidence="3">Enoyl-CoA hydratase/carnithine racemase</fullName>
    </submittedName>
</protein>
<sequence length="250" mass="26759">MTDIARLDCGHAHVALLEIRRPPHNHASLEMLRELADLLERLDADPAVRCSVLAAEGRVFCAGADFSSGAQDPAAFYVQAMRLFRTAKPVVAAVQGAAIGAGLGLAVAADFRVSCAQARFSANFNRLGFHPGFGLSATLPRLVGPQQASLLLYTGRRIGGEEALRIGLVDQLVAEDQVRAGALALAAEIAASAPLAVTSTRATLRRGLADAIEQLNRHERAMQQAHYATADFREGVRAMAERRLPRFEGR</sequence>
<reference evidence="3 4" key="1">
    <citation type="submission" date="2018-07" db="EMBL/GenBank/DDBJ databases">
        <title>Genomic Encyclopedia of Type Strains, Phase IV (KMG-IV): sequencing the most valuable type-strain genomes for metagenomic binning, comparative biology and taxonomic classification.</title>
        <authorList>
            <person name="Goeker M."/>
        </authorList>
    </citation>
    <scope>NUCLEOTIDE SEQUENCE [LARGE SCALE GENOMIC DNA]</scope>
    <source>
        <strain evidence="3 4">DSM 21634</strain>
    </source>
</reference>
<dbReference type="PANTHER" id="PTHR11941">
    <property type="entry name" value="ENOYL-COA HYDRATASE-RELATED"/>
    <property type="match status" value="1"/>
</dbReference>
<dbReference type="OrthoDB" id="9807606at2"/>
<dbReference type="Proteomes" id="UP000252884">
    <property type="component" value="Unassembled WGS sequence"/>
</dbReference>
<dbReference type="AlphaFoldDB" id="A0A368Y9E1"/>
<accession>A0A368Y9E1</accession>